<dbReference type="EMBL" id="PHFL01000014">
    <property type="protein sequence ID" value="RFM24938.1"/>
    <property type="molecule type" value="Genomic_DNA"/>
</dbReference>
<evidence type="ECO:0000256" key="1">
    <source>
        <dbReference type="SAM" id="SignalP"/>
    </source>
</evidence>
<sequence>MKLRLLTLLLLSLGIWSCESTQQAYVIVNEAGTTPRLLYKDVQNNVGIAISGTYKLIGPSLRGDRVRLEAVQSLIQIEIENKGTKKIEFNPRKLQFISTNYLYTEFNEFVEKNKINVKVKQSYFEIPARSRRKVLCVICS</sequence>
<feature type="signal peptide" evidence="1">
    <location>
        <begin position="1"/>
        <end position="24"/>
    </location>
</feature>
<evidence type="ECO:0000313" key="3">
    <source>
        <dbReference type="Proteomes" id="UP000266389"/>
    </source>
</evidence>
<proteinExistence type="predicted"/>
<keyword evidence="1" id="KW-0732">Signal</keyword>
<dbReference type="Proteomes" id="UP000266389">
    <property type="component" value="Unassembled WGS sequence"/>
</dbReference>
<evidence type="ECO:0000313" key="2">
    <source>
        <dbReference type="EMBL" id="RFM24938.1"/>
    </source>
</evidence>
<comment type="caution">
    <text evidence="2">The sequence shown here is derived from an EMBL/GenBank/DDBJ whole genome shotgun (WGS) entry which is preliminary data.</text>
</comment>
<dbReference type="AlphaFoldDB" id="A0A395M3Y5"/>
<name>A0A395M3Y5_9BACT</name>
<accession>A0A395M3Y5</accession>
<feature type="chain" id="PRO_5017331822" evidence="1">
    <location>
        <begin position="25"/>
        <end position="140"/>
    </location>
</feature>
<reference evidence="2 3" key="1">
    <citation type="journal article" date="2011" name="ISME J.">
        <title>Community ecology of hot spring cyanobacterial mats: predominant populations and their functional potential.</title>
        <authorList>
            <person name="Klatt C.G."/>
            <person name="Wood J.M."/>
            <person name="Rusch D.B."/>
            <person name="Bateson M.M."/>
            <person name="Hamamura N."/>
            <person name="Heidelberg J.F."/>
            <person name="Grossman A.R."/>
            <person name="Bhaya D."/>
            <person name="Cohan F.M."/>
            <person name="Kuhl M."/>
            <person name="Bryant D.A."/>
            <person name="Ward D.M."/>
        </authorList>
    </citation>
    <scope>NUCLEOTIDE SEQUENCE [LARGE SCALE GENOMIC DNA]</scope>
    <source>
        <strain evidence="2">OS</strain>
    </source>
</reference>
<organism evidence="2 3">
    <name type="scientific">Candidatus Thermochlorobacter aerophilus</name>
    <dbReference type="NCBI Taxonomy" id="1868324"/>
    <lineage>
        <taxon>Bacteria</taxon>
        <taxon>Pseudomonadati</taxon>
        <taxon>Chlorobiota</taxon>
        <taxon>Chlorobiia</taxon>
        <taxon>Chlorobiales</taxon>
        <taxon>Candidatus Thermochlorobacteriaceae</taxon>
        <taxon>Candidatus Thermochlorobacter</taxon>
    </lineage>
</organism>
<protein>
    <submittedName>
        <fullName evidence="2">Uncharacterized protein</fullName>
    </submittedName>
</protein>
<gene>
    <name evidence="2" type="ORF">D0433_03285</name>
</gene>